<organism evidence="2 3">
    <name type="scientific">Pseudomonas putida NBRC 14164</name>
    <dbReference type="NCBI Taxonomy" id="1211579"/>
    <lineage>
        <taxon>Bacteria</taxon>
        <taxon>Pseudomonadati</taxon>
        <taxon>Pseudomonadota</taxon>
        <taxon>Gammaproteobacteria</taxon>
        <taxon>Pseudomonadales</taxon>
        <taxon>Pseudomonadaceae</taxon>
        <taxon>Pseudomonas</taxon>
    </lineage>
</organism>
<keyword evidence="3" id="KW-1185">Reference proteome</keyword>
<dbReference type="Proteomes" id="UP000016702">
    <property type="component" value="Chromosome"/>
</dbReference>
<reference evidence="2 3" key="1">
    <citation type="journal article" date="2014" name="Genome Announc.">
        <title>The Complete Genome Sequence of Pseudomonas putida NBRC 14164T Confirms High Intraspecies Variation.</title>
        <authorList>
            <person name="Ohji S."/>
            <person name="Yamazoe A."/>
            <person name="Hosoyama A."/>
            <person name="Tsuchikane K."/>
            <person name="Ezaki T."/>
            <person name="Fujita N."/>
        </authorList>
    </citation>
    <scope>NUCLEOTIDE SEQUENCE [LARGE SCALE GENOMIC DNA]</scope>
    <source>
        <strain evidence="2 3">NBRC 14164</strain>
    </source>
</reference>
<evidence type="ECO:0000313" key="3">
    <source>
        <dbReference type="Proteomes" id="UP000016702"/>
    </source>
</evidence>
<evidence type="ECO:0000256" key="1">
    <source>
        <dbReference type="SAM" id="MobiDB-lite"/>
    </source>
</evidence>
<feature type="region of interest" description="Disordered" evidence="1">
    <location>
        <begin position="55"/>
        <end position="78"/>
    </location>
</feature>
<protein>
    <submittedName>
        <fullName evidence="2">Uncharacterized protein</fullName>
    </submittedName>
</protein>
<feature type="compositionally biased region" description="Polar residues" evidence="1">
    <location>
        <begin position="56"/>
        <end position="67"/>
    </location>
</feature>
<gene>
    <name evidence="2" type="ORF">PP4_47640</name>
</gene>
<evidence type="ECO:0000313" key="2">
    <source>
        <dbReference type="EMBL" id="BAN56617.1"/>
    </source>
</evidence>
<name>A0ABM7EL85_PSEPU</name>
<sequence>MSTVVASRTGLRSIPWVKLESNKLVMTARKPEMEIAWPACPSVNDKSDAIGVSRLTGKNSDATNAKAQSDIARTALQT</sequence>
<dbReference type="EMBL" id="AP013070">
    <property type="protein sequence ID" value="BAN56617.1"/>
    <property type="molecule type" value="Genomic_DNA"/>
</dbReference>
<proteinExistence type="predicted"/>
<accession>A0ABM7EL85</accession>